<gene>
    <name evidence="1" type="primary">ORF214518</name>
</gene>
<evidence type="ECO:0000313" key="1">
    <source>
        <dbReference type="EMBL" id="CEK97062.1"/>
    </source>
</evidence>
<accession>A0A0B7BVW8</accession>
<name>A0A0B7BVW8_9EUPU</name>
<organism evidence="1">
    <name type="scientific">Arion vulgaris</name>
    <dbReference type="NCBI Taxonomy" id="1028688"/>
    <lineage>
        <taxon>Eukaryota</taxon>
        <taxon>Metazoa</taxon>
        <taxon>Spiralia</taxon>
        <taxon>Lophotrochozoa</taxon>
        <taxon>Mollusca</taxon>
        <taxon>Gastropoda</taxon>
        <taxon>Heterobranchia</taxon>
        <taxon>Euthyneura</taxon>
        <taxon>Panpulmonata</taxon>
        <taxon>Eupulmonata</taxon>
        <taxon>Stylommatophora</taxon>
        <taxon>Helicina</taxon>
        <taxon>Arionoidea</taxon>
        <taxon>Arionidae</taxon>
        <taxon>Arion</taxon>
    </lineage>
</organism>
<dbReference type="EMBL" id="HACG01050197">
    <property type="protein sequence ID" value="CEK97062.1"/>
    <property type="molecule type" value="Transcribed_RNA"/>
</dbReference>
<sequence length="52" mass="5832">MKYSEKKCLLRSKSLTKFLAVLIFVEILGKVGVTSPNQSHSQVVELPLDIWG</sequence>
<reference evidence="1" key="1">
    <citation type="submission" date="2014-12" db="EMBL/GenBank/DDBJ databases">
        <title>Insight into the proteome of Arion vulgaris.</title>
        <authorList>
            <person name="Aradska J."/>
            <person name="Bulat T."/>
            <person name="Smidak R."/>
            <person name="Sarate P."/>
            <person name="Gangsoo J."/>
            <person name="Sialana F."/>
            <person name="Bilban M."/>
            <person name="Lubec G."/>
        </authorList>
    </citation>
    <scope>NUCLEOTIDE SEQUENCE</scope>
    <source>
        <tissue evidence="1">Skin</tissue>
    </source>
</reference>
<protein>
    <submittedName>
        <fullName evidence="1">Uncharacterized protein</fullName>
    </submittedName>
</protein>
<dbReference type="AlphaFoldDB" id="A0A0B7BVW8"/>
<proteinExistence type="predicted"/>